<organism evidence="8 9">
    <name type="scientific">Paenibacillus rhizosphaerae</name>
    <dbReference type="NCBI Taxonomy" id="297318"/>
    <lineage>
        <taxon>Bacteria</taxon>
        <taxon>Bacillati</taxon>
        <taxon>Bacillota</taxon>
        <taxon>Bacilli</taxon>
        <taxon>Bacillales</taxon>
        <taxon>Paenibacillaceae</taxon>
        <taxon>Paenibacillus</taxon>
    </lineage>
</organism>
<dbReference type="EMBL" id="JACHXJ010000001">
    <property type="protein sequence ID" value="MBB3125663.1"/>
    <property type="molecule type" value="Genomic_DNA"/>
</dbReference>
<evidence type="ECO:0000256" key="5">
    <source>
        <dbReference type="ARBA" id="ARBA00022989"/>
    </source>
</evidence>
<evidence type="ECO:0000256" key="2">
    <source>
        <dbReference type="ARBA" id="ARBA00005262"/>
    </source>
</evidence>
<dbReference type="PANTHER" id="PTHR43663">
    <property type="entry name" value="CHROMATE TRANSPORT PROTEIN-RELATED"/>
    <property type="match status" value="1"/>
</dbReference>
<proteinExistence type="inferred from homology"/>
<feature type="transmembrane region" description="Helical" evidence="7">
    <location>
        <begin position="110"/>
        <end position="130"/>
    </location>
</feature>
<evidence type="ECO:0000313" key="9">
    <source>
        <dbReference type="Proteomes" id="UP000517523"/>
    </source>
</evidence>
<dbReference type="AlphaFoldDB" id="A0A839TGN6"/>
<keyword evidence="3" id="KW-1003">Cell membrane</keyword>
<accession>A0A839TGN6</accession>
<feature type="transmembrane region" description="Helical" evidence="7">
    <location>
        <begin position="6"/>
        <end position="25"/>
    </location>
</feature>
<dbReference type="RefSeq" id="WP_183577624.1">
    <property type="nucleotide sequence ID" value="NZ_JACHXJ010000001.1"/>
</dbReference>
<keyword evidence="6 7" id="KW-0472">Membrane</keyword>
<reference evidence="8 9" key="1">
    <citation type="submission" date="2020-08" db="EMBL/GenBank/DDBJ databases">
        <title>Genomic Encyclopedia of Type Strains, Phase III (KMG-III): the genomes of soil and plant-associated and newly described type strains.</title>
        <authorList>
            <person name="Whitman W."/>
        </authorList>
    </citation>
    <scope>NUCLEOTIDE SEQUENCE [LARGE SCALE GENOMIC DNA]</scope>
    <source>
        <strain evidence="8 9">CECT 5831</strain>
    </source>
</reference>
<keyword evidence="5 7" id="KW-1133">Transmembrane helix</keyword>
<dbReference type="GO" id="GO:0005886">
    <property type="term" value="C:plasma membrane"/>
    <property type="evidence" value="ECO:0007669"/>
    <property type="project" value="UniProtKB-SubCell"/>
</dbReference>
<dbReference type="Proteomes" id="UP000517523">
    <property type="component" value="Unassembled WGS sequence"/>
</dbReference>
<evidence type="ECO:0000256" key="3">
    <source>
        <dbReference type="ARBA" id="ARBA00022475"/>
    </source>
</evidence>
<comment type="caution">
    <text evidence="8">The sequence shown here is derived from an EMBL/GenBank/DDBJ whole genome shotgun (WGS) entry which is preliminary data.</text>
</comment>
<comment type="similarity">
    <text evidence="2">Belongs to the chromate ion transporter (CHR) (TC 2.A.51) family.</text>
</comment>
<dbReference type="InterPro" id="IPR052518">
    <property type="entry name" value="CHR_Transporter"/>
</dbReference>
<dbReference type="Pfam" id="PF02417">
    <property type="entry name" value="Chromate_transp"/>
    <property type="match status" value="1"/>
</dbReference>
<dbReference type="PANTHER" id="PTHR43663:SF1">
    <property type="entry name" value="CHROMATE TRANSPORTER"/>
    <property type="match status" value="1"/>
</dbReference>
<evidence type="ECO:0000256" key="4">
    <source>
        <dbReference type="ARBA" id="ARBA00022692"/>
    </source>
</evidence>
<evidence type="ECO:0000313" key="8">
    <source>
        <dbReference type="EMBL" id="MBB3125663.1"/>
    </source>
</evidence>
<feature type="transmembrane region" description="Helical" evidence="7">
    <location>
        <begin position="73"/>
        <end position="98"/>
    </location>
</feature>
<comment type="subcellular location">
    <subcellularLocation>
        <location evidence="1">Cell membrane</location>
        <topology evidence="1">Multi-pass membrane protein</topology>
    </subcellularLocation>
</comment>
<name>A0A839TGN6_9BACL</name>
<evidence type="ECO:0000256" key="6">
    <source>
        <dbReference type="ARBA" id="ARBA00023136"/>
    </source>
</evidence>
<evidence type="ECO:0000256" key="1">
    <source>
        <dbReference type="ARBA" id="ARBA00004651"/>
    </source>
</evidence>
<dbReference type="InterPro" id="IPR003370">
    <property type="entry name" value="Chromate_transpt"/>
</dbReference>
<sequence length="178" mass="19245">MLFWQLFVSFLKIGFLSFGGGYAVIPMIQYEVQQHGWLSTGEFQRTVSIAGMSPGPIATNSATLIGYQTAGLAGAVTATAGIVLPSLLIVILIAAFFYRMNANPWVKSSFYGLRPIITGLIVYAAIHFGFPDPSEAIYHWTTFATLLIGVLAFVAITKYKLHPVTVIVCSGFAGIVLF</sequence>
<keyword evidence="4 7" id="KW-0812">Transmembrane</keyword>
<protein>
    <submittedName>
        <fullName evidence="8">Chromate transporter</fullName>
    </submittedName>
</protein>
<feature type="transmembrane region" description="Helical" evidence="7">
    <location>
        <begin position="136"/>
        <end position="156"/>
    </location>
</feature>
<dbReference type="GO" id="GO:0015109">
    <property type="term" value="F:chromate transmembrane transporter activity"/>
    <property type="evidence" value="ECO:0007669"/>
    <property type="project" value="InterPro"/>
</dbReference>
<evidence type="ECO:0000256" key="7">
    <source>
        <dbReference type="SAM" id="Phobius"/>
    </source>
</evidence>
<gene>
    <name evidence="8" type="ORF">FHS19_000317</name>
</gene>